<reference evidence="1 2" key="1">
    <citation type="submission" date="2016-05" db="EMBL/GenBank/DDBJ databases">
        <title>Draft Genome Sequence of Algibacter sp. Strain SK-16 Isolated from the Surface Water of Aburatsubo Inlet.</title>
        <authorList>
            <person name="Wong S.-K."/>
            <person name="Yoshizawa S."/>
            <person name="Nakajima Y."/>
            <person name="Ogura Y."/>
            <person name="Tetsuya H."/>
            <person name="Hamasaki K."/>
        </authorList>
    </citation>
    <scope>NUCLEOTIDE SEQUENCE [LARGE SCALE GENOMIC DNA]</scope>
    <source>
        <strain evidence="1 2">SK-16</strain>
    </source>
</reference>
<evidence type="ECO:0000313" key="2">
    <source>
        <dbReference type="Proteomes" id="UP000095713"/>
    </source>
</evidence>
<dbReference type="RefSeq" id="WP_069829709.1">
    <property type="nucleotide sequence ID" value="NZ_MDJD01000034.1"/>
</dbReference>
<dbReference type="OrthoDB" id="1441010at2"/>
<gene>
    <name evidence="1" type="ORF">A8C32_01675</name>
</gene>
<dbReference type="EMBL" id="MDJD01000034">
    <property type="protein sequence ID" value="OEK08199.1"/>
    <property type="molecule type" value="Genomic_DNA"/>
</dbReference>
<name>A0A1E5TA01_9FLAO</name>
<dbReference type="Proteomes" id="UP000095713">
    <property type="component" value="Unassembled WGS sequence"/>
</dbReference>
<dbReference type="GO" id="GO:0008237">
    <property type="term" value="F:metallopeptidase activity"/>
    <property type="evidence" value="ECO:0007669"/>
    <property type="project" value="InterPro"/>
</dbReference>
<keyword evidence="2" id="KW-1185">Reference proteome</keyword>
<protein>
    <submittedName>
        <fullName evidence="1">Uncharacterized protein</fullName>
    </submittedName>
</protein>
<evidence type="ECO:0000313" key="1">
    <source>
        <dbReference type="EMBL" id="OEK08199.1"/>
    </source>
</evidence>
<dbReference type="AlphaFoldDB" id="A0A1E5TA01"/>
<dbReference type="InterPro" id="IPR024079">
    <property type="entry name" value="MetalloPept_cat_dom_sf"/>
</dbReference>
<sequence>MFELRPGETLIHSERNLPLIGLFGTSANNAYNLYFTQNDSSKNYTLIIYMDIQFIFISSKDEEWSTYEKTTFIDQFKEDMQVVWGGKLIKTLEDVSLVYNEVRFNTGEEGHSVNKHWEIKVRKTEKGKVSISYINPTTGDVQLDSDDFIPIYKGHFPVQRIMVDEFGHILGLNDEYKQGLFVEDYLSIINTGEPLKDRCQSSGWLEESETTTLKEKL</sequence>
<comment type="caution">
    <text evidence="1">The sequence shown here is derived from an EMBL/GenBank/DDBJ whole genome shotgun (WGS) entry which is preliminary data.</text>
</comment>
<proteinExistence type="predicted"/>
<dbReference type="Gene3D" id="3.40.390.10">
    <property type="entry name" value="Collagenase (Catalytic Domain)"/>
    <property type="match status" value="1"/>
</dbReference>
<organism evidence="1 2">
    <name type="scientific">Flavivirga aquatica</name>
    <dbReference type="NCBI Taxonomy" id="1849968"/>
    <lineage>
        <taxon>Bacteria</taxon>
        <taxon>Pseudomonadati</taxon>
        <taxon>Bacteroidota</taxon>
        <taxon>Flavobacteriia</taxon>
        <taxon>Flavobacteriales</taxon>
        <taxon>Flavobacteriaceae</taxon>
        <taxon>Flavivirga</taxon>
    </lineage>
</organism>
<accession>A0A1E5TA01</accession>